<gene>
    <name evidence="2" type="ORF">PAC_20050</name>
</gene>
<dbReference type="PANTHER" id="PTHR36124:SF1">
    <property type="entry name" value="ER-BOUND OXYGENASE MPAB_MPAB'_RUBBER OXYGENASE CATALYTIC DOMAIN-CONTAINING PROTEIN"/>
    <property type="match status" value="1"/>
</dbReference>
<keyword evidence="1" id="KW-0472">Membrane</keyword>
<proteinExistence type="predicted"/>
<dbReference type="OrthoDB" id="545169at2759"/>
<evidence type="ECO:0000256" key="1">
    <source>
        <dbReference type="SAM" id="Phobius"/>
    </source>
</evidence>
<keyword evidence="1" id="KW-1133">Transmembrane helix</keyword>
<dbReference type="STRING" id="576137.A0A1L7XYQ6"/>
<sequence>MANVTSTHLPAKISASQYLSLGAPYVFTAVLGYTILCSLLRYRRRDAMRRNFNFADRKSFSRMTNVDAQEIVTYLAELEFPKIMEMSLQFALFKTYGIPTISRLLVATKEFSSPESASKRYADTGVLIQEFTGHHPRSERAIKAIARMNYIHGMYQKSGKISIEDLLYTLSVFITEPITWVKKYEWREMTEMEICAIATFWKSIGDAMGIEYRGRLGRSEWADGLEFYDDIKNWAEAYEAQYIVHYSICTPTVHQTHSRDMHIYSRNMQKNLADSEVLTKGSPPRPTRPQLMNWSLYSCSFKSNASHVVGVLMGTRLRAAMSFPTPPRFYFNLTYILLETRRFCLRYFSLPRPEFLRVRGTSDNPDPTTGRFYLNNYLAHPFYIKPGFLNRWGPEAWFVWYMGGDVPGSKGSQYSPEGYSFQEVGPKIMKNRGLEETRMWEEKLKAERPTGCPFAFAK</sequence>
<organism evidence="2 3">
    <name type="scientific">Phialocephala subalpina</name>
    <dbReference type="NCBI Taxonomy" id="576137"/>
    <lineage>
        <taxon>Eukaryota</taxon>
        <taxon>Fungi</taxon>
        <taxon>Dikarya</taxon>
        <taxon>Ascomycota</taxon>
        <taxon>Pezizomycotina</taxon>
        <taxon>Leotiomycetes</taxon>
        <taxon>Helotiales</taxon>
        <taxon>Mollisiaceae</taxon>
        <taxon>Phialocephala</taxon>
        <taxon>Phialocephala fortinii species complex</taxon>
    </lineage>
</organism>
<dbReference type="Proteomes" id="UP000184330">
    <property type="component" value="Unassembled WGS sequence"/>
</dbReference>
<dbReference type="AlphaFoldDB" id="A0A1L7XYQ6"/>
<keyword evidence="3" id="KW-1185">Reference proteome</keyword>
<evidence type="ECO:0000313" key="2">
    <source>
        <dbReference type="EMBL" id="CZR70149.1"/>
    </source>
</evidence>
<dbReference type="GO" id="GO:0016491">
    <property type="term" value="F:oxidoreductase activity"/>
    <property type="evidence" value="ECO:0007669"/>
    <property type="project" value="InterPro"/>
</dbReference>
<feature type="transmembrane region" description="Helical" evidence="1">
    <location>
        <begin position="22"/>
        <end position="42"/>
    </location>
</feature>
<evidence type="ECO:0000313" key="3">
    <source>
        <dbReference type="Proteomes" id="UP000184330"/>
    </source>
</evidence>
<dbReference type="EMBL" id="FJOG01000099">
    <property type="protein sequence ID" value="CZR70149.1"/>
    <property type="molecule type" value="Genomic_DNA"/>
</dbReference>
<keyword evidence="1" id="KW-0812">Transmembrane</keyword>
<reference evidence="2 3" key="1">
    <citation type="submission" date="2016-03" db="EMBL/GenBank/DDBJ databases">
        <authorList>
            <person name="Ploux O."/>
        </authorList>
    </citation>
    <scope>NUCLEOTIDE SEQUENCE [LARGE SCALE GENOMIC DNA]</scope>
    <source>
        <strain evidence="2 3">UAMH 11012</strain>
    </source>
</reference>
<dbReference type="InterPro" id="IPR046366">
    <property type="entry name" value="MPAB"/>
</dbReference>
<name>A0A1L7XYQ6_9HELO</name>
<dbReference type="PANTHER" id="PTHR36124">
    <property type="match status" value="1"/>
</dbReference>
<protein>
    <submittedName>
        <fullName evidence="2">Uncharacterized protein</fullName>
    </submittedName>
</protein>
<accession>A0A1L7XYQ6</accession>